<dbReference type="EMBL" id="SDVB01000170">
    <property type="protein sequence ID" value="RYC17369.1"/>
    <property type="molecule type" value="Genomic_DNA"/>
</dbReference>
<reference evidence="2 3" key="1">
    <citation type="submission" date="2019-01" db="EMBL/GenBank/DDBJ databases">
        <authorList>
            <person name="Deng T."/>
        </authorList>
    </citation>
    <scope>NUCLEOTIDE SEQUENCE [LARGE SCALE GENOMIC DNA]</scope>
    <source>
        <strain evidence="2 3">F8825</strain>
    </source>
</reference>
<protein>
    <recommendedName>
        <fullName evidence="4">Transmembrane anchored protein</fullName>
    </recommendedName>
</protein>
<proteinExistence type="predicted"/>
<feature type="transmembrane region" description="Helical" evidence="1">
    <location>
        <begin position="20"/>
        <end position="41"/>
    </location>
</feature>
<keyword evidence="3" id="KW-1185">Reference proteome</keyword>
<evidence type="ECO:0000313" key="2">
    <source>
        <dbReference type="EMBL" id="RYC17369.1"/>
    </source>
</evidence>
<dbReference type="Proteomes" id="UP000291088">
    <property type="component" value="Unassembled WGS sequence"/>
</dbReference>
<accession>A0A4Q2TDV8</accession>
<sequence length="265" mass="28923">MKRPVAPEQVSEHLPLISNRFVYTATALVAFLALLSVAINVGGRKLGAELALAGHSDSTQNFLVTIGQDRLHLAANTLRFEAQRRHGPAERADLYLLWPEMSGYRSELRARFDDVTQSGGLIFVQLSQSTMSRDMSGRVEPIYSHLFDGPAETGQYGLTLHRLKSDAGYGNEVLLTAPRPGGPDFAVRCALPAAGAPASSGDCQRDIHVGRDLSVLYRFSSGLLSDWAAIDDAVRSYITARIDSEAHFPSRFSKIPEKPARNDSL</sequence>
<dbReference type="RefSeq" id="WP_129330982.1">
    <property type="nucleotide sequence ID" value="NZ_SDVB01000170.1"/>
</dbReference>
<comment type="caution">
    <text evidence="2">The sequence shown here is derived from an EMBL/GenBank/DDBJ whole genome shotgun (WGS) entry which is preliminary data.</text>
</comment>
<gene>
    <name evidence="2" type="ORF">EUU22_05085</name>
</gene>
<dbReference type="AlphaFoldDB" id="A0A4Q2TDV8"/>
<evidence type="ECO:0008006" key="4">
    <source>
        <dbReference type="Google" id="ProtNLM"/>
    </source>
</evidence>
<evidence type="ECO:0000313" key="3">
    <source>
        <dbReference type="Proteomes" id="UP000291088"/>
    </source>
</evidence>
<evidence type="ECO:0000256" key="1">
    <source>
        <dbReference type="SAM" id="Phobius"/>
    </source>
</evidence>
<organism evidence="2 3">
    <name type="scientific">Ciceribacter ferrooxidans</name>
    <dbReference type="NCBI Taxonomy" id="2509717"/>
    <lineage>
        <taxon>Bacteria</taxon>
        <taxon>Pseudomonadati</taxon>
        <taxon>Pseudomonadota</taxon>
        <taxon>Alphaproteobacteria</taxon>
        <taxon>Hyphomicrobiales</taxon>
        <taxon>Rhizobiaceae</taxon>
        <taxon>Ciceribacter</taxon>
    </lineage>
</organism>
<name>A0A4Q2TDV8_9HYPH</name>
<dbReference type="OrthoDB" id="7959514at2"/>
<keyword evidence="1" id="KW-0812">Transmembrane</keyword>
<keyword evidence="1" id="KW-1133">Transmembrane helix</keyword>
<keyword evidence="1" id="KW-0472">Membrane</keyword>